<evidence type="ECO:0000313" key="1">
    <source>
        <dbReference type="EMBL" id="REE97792.1"/>
    </source>
</evidence>
<dbReference type="EMBL" id="QTTT01000001">
    <property type="protein sequence ID" value="REE97792.1"/>
    <property type="molecule type" value="Genomic_DNA"/>
</dbReference>
<comment type="caution">
    <text evidence="1">The sequence shown here is derived from an EMBL/GenBank/DDBJ whole genome shotgun (WGS) entry which is preliminary data.</text>
</comment>
<proteinExistence type="predicted"/>
<organism evidence="1 2">
    <name type="scientific">Thermomonospora umbrina</name>
    <dbReference type="NCBI Taxonomy" id="111806"/>
    <lineage>
        <taxon>Bacteria</taxon>
        <taxon>Bacillati</taxon>
        <taxon>Actinomycetota</taxon>
        <taxon>Actinomycetes</taxon>
        <taxon>Streptosporangiales</taxon>
        <taxon>Thermomonosporaceae</taxon>
        <taxon>Thermomonospora</taxon>
    </lineage>
</organism>
<dbReference type="AlphaFoldDB" id="A0A3D9SPA3"/>
<accession>A0A3D9SPA3</accession>
<reference evidence="1 2" key="1">
    <citation type="submission" date="2018-08" db="EMBL/GenBank/DDBJ databases">
        <title>Sequencing the genomes of 1000 actinobacteria strains.</title>
        <authorList>
            <person name="Klenk H.-P."/>
        </authorList>
    </citation>
    <scope>NUCLEOTIDE SEQUENCE [LARGE SCALE GENOMIC DNA]</scope>
    <source>
        <strain evidence="1 2">DSM 43927</strain>
    </source>
</reference>
<keyword evidence="2" id="KW-1185">Reference proteome</keyword>
<protein>
    <submittedName>
        <fullName evidence="1">Uncharacterized protein</fullName>
    </submittedName>
</protein>
<name>A0A3D9SPA3_9ACTN</name>
<evidence type="ECO:0000313" key="2">
    <source>
        <dbReference type="Proteomes" id="UP000256661"/>
    </source>
</evidence>
<dbReference type="Proteomes" id="UP000256661">
    <property type="component" value="Unassembled WGS sequence"/>
</dbReference>
<sequence>METVRPGCAEVAWASVTLRVSVVTTNGQLDRTRRFTHMATHSDPFGHTRRPTDPPRLFTWDVQAPGNAPQSCGVTSDRSTAIAHVRDTLTAAPTGAQGTVRRVTISSSGHIAYLDLGLVAHAEQTGNGVSWVSRETHDR</sequence>
<gene>
    <name evidence="1" type="ORF">DFJ69_3267</name>
</gene>